<dbReference type="InterPro" id="IPR036770">
    <property type="entry name" value="Ankyrin_rpt-contain_sf"/>
</dbReference>
<feature type="transmembrane region" description="Helical" evidence="13">
    <location>
        <begin position="463"/>
        <end position="482"/>
    </location>
</feature>
<dbReference type="SMART" id="SM00248">
    <property type="entry name" value="ANK"/>
    <property type="match status" value="2"/>
</dbReference>
<sequence>MPLRKLRFREEFSPSRRWSEPSFLPEEPEPIPFEFADTWKPPKEPQPALSIDERFYLAAVEKGDLVAVQRILKNKDKAGQKVNIHCVDQLGRSALLIAIEHDLSDITKLLLSHDIYVGDALLFAVNEEAAWAVELLLDHRPMHKASMMDVVESVCYSNFAPPDVSPVMLAAHRDNYDIIKILVKRGAYLPSPHTVGCDCVYCTSSSERDSLRHSRRRLNIYRALASPSLMALTEEDPIHKAWILSNELKRLSFVEVEFKSDYEKLSAQCKKFSTDLLDEVRDSKELLSVLNAHNPNHPEPVKEKGGVGMSLARLKLAVEYGQKEFVARPSCQQLLNRVWYSGVPRFRTLPLAGKLLVALGISLVWPLLSVAYLVAPRSGLGSIIRSPAIKFISHSASYIIFLVLLYISTYDDFSTISLRKYSGPPLTTPEYIIMVWVLGMVWAEVKQLWRDGVREFVSESRNWMSYIMNFLYIVSFTLKIVAHLKFENEDACRSQWGRYHPNLVAEALFAVANIFSFLRLTFLYTASPVVGPLQISVGRMLPNIFLYLALFGLVLLSFTIGLQQLYWVYNEVPREHIPTNIVAPPPAPQILIDISNEYAIANGTCSIEAATYSAPGIELPNNSYTCQGVQCPNHNDVFSSVHEAVLTLFWYQFSMAHVQIYSSNTGVQKHDMYTGFLGAVMVGCYNIIVVIVLTKLLNAMLQRSICITLEHEDTEWKYAHTKLWMSYFEDSATLPPPLNLVPSPKSCYYCLTWISAKLRDLCGGKLKKFSVESGDNDDQSVKTQQIREYDSFRLQGGDGGSWCSRWLTHRRRKDRQSKEALVERFNELKQELMFVRRDGVGCRGGTGQLPEGGCEELLKKRMMKIETKKLSANLTTPLGSASVNYERTTKEFFI</sequence>
<evidence type="ECO:0000256" key="2">
    <source>
        <dbReference type="ARBA" id="ARBA00022448"/>
    </source>
</evidence>
<dbReference type="InterPro" id="IPR002153">
    <property type="entry name" value="TRPC_channel"/>
</dbReference>
<keyword evidence="5 13" id="KW-1133">Transmembrane helix</keyword>
<evidence type="ECO:0000256" key="11">
    <source>
        <dbReference type="SAM" id="Coils"/>
    </source>
</evidence>
<evidence type="ECO:0000313" key="16">
    <source>
        <dbReference type="Proteomes" id="UP000838412"/>
    </source>
</evidence>
<keyword evidence="2" id="KW-0813">Transport</keyword>
<name>A0A8J9YZL3_BRALA</name>
<dbReference type="Pfam" id="PF00520">
    <property type="entry name" value="Ion_trans"/>
    <property type="match status" value="1"/>
</dbReference>
<comment type="catalytic activity">
    <reaction evidence="10">
        <text>Ca(2+)(in) = Ca(2+)(out)</text>
        <dbReference type="Rhea" id="RHEA:29671"/>
        <dbReference type="ChEBI" id="CHEBI:29108"/>
    </reaction>
</comment>
<dbReference type="Gene3D" id="1.25.40.20">
    <property type="entry name" value="Ankyrin repeat-containing domain"/>
    <property type="match status" value="1"/>
</dbReference>
<dbReference type="SMART" id="SM01420">
    <property type="entry name" value="TRP_2"/>
    <property type="match status" value="1"/>
</dbReference>
<keyword evidence="4" id="KW-0677">Repeat</keyword>
<dbReference type="AlphaFoldDB" id="A0A8J9YZL3"/>
<dbReference type="Proteomes" id="UP000838412">
    <property type="component" value="Chromosome 14"/>
</dbReference>
<accession>A0A8J9YZL3</accession>
<dbReference type="PANTHER" id="PTHR10117">
    <property type="entry name" value="TRANSIENT RECEPTOR POTENTIAL CHANNEL"/>
    <property type="match status" value="1"/>
</dbReference>
<evidence type="ECO:0000256" key="3">
    <source>
        <dbReference type="ARBA" id="ARBA00022692"/>
    </source>
</evidence>
<feature type="transmembrane region" description="Helical" evidence="13">
    <location>
        <begin position="544"/>
        <end position="569"/>
    </location>
</feature>
<proteinExistence type="predicted"/>
<reference evidence="15" key="1">
    <citation type="submission" date="2022-01" db="EMBL/GenBank/DDBJ databases">
        <authorList>
            <person name="Braso-Vives M."/>
        </authorList>
    </citation>
    <scope>NUCLEOTIDE SEQUENCE</scope>
</reference>
<dbReference type="InterPro" id="IPR005821">
    <property type="entry name" value="Ion_trans_dom"/>
</dbReference>
<dbReference type="GO" id="GO:0005886">
    <property type="term" value="C:plasma membrane"/>
    <property type="evidence" value="ECO:0007669"/>
    <property type="project" value="TreeGrafter"/>
</dbReference>
<feature type="transmembrane region" description="Helical" evidence="13">
    <location>
        <begin position="395"/>
        <end position="413"/>
    </location>
</feature>
<keyword evidence="9" id="KW-0407">Ion channel</keyword>
<comment type="subcellular location">
    <subcellularLocation>
        <location evidence="1">Membrane</location>
        <topology evidence="1">Multi-pass membrane protein</topology>
    </subcellularLocation>
</comment>
<keyword evidence="6" id="KW-0040">ANK repeat</keyword>
<feature type="transmembrane region" description="Helical" evidence="13">
    <location>
        <begin position="676"/>
        <end position="697"/>
    </location>
</feature>
<evidence type="ECO:0000256" key="12">
    <source>
        <dbReference type="SAM" id="MobiDB-lite"/>
    </source>
</evidence>
<evidence type="ECO:0000256" key="10">
    <source>
        <dbReference type="ARBA" id="ARBA00036634"/>
    </source>
</evidence>
<keyword evidence="16" id="KW-1185">Reference proteome</keyword>
<keyword evidence="3 13" id="KW-0812">Transmembrane</keyword>
<evidence type="ECO:0000259" key="14">
    <source>
        <dbReference type="SMART" id="SM01420"/>
    </source>
</evidence>
<evidence type="ECO:0000256" key="13">
    <source>
        <dbReference type="SAM" id="Phobius"/>
    </source>
</evidence>
<protein>
    <submittedName>
        <fullName evidence="15">TRPC5 protein</fullName>
    </submittedName>
</protein>
<dbReference type="InterPro" id="IPR013555">
    <property type="entry name" value="TRP_dom"/>
</dbReference>
<keyword evidence="11" id="KW-0175">Coiled coil</keyword>
<evidence type="ECO:0000256" key="1">
    <source>
        <dbReference type="ARBA" id="ARBA00004141"/>
    </source>
</evidence>
<dbReference type="PRINTS" id="PR01097">
    <property type="entry name" value="TRNSRECEPTRP"/>
</dbReference>
<feature type="transmembrane region" description="Helical" evidence="13">
    <location>
        <begin position="425"/>
        <end position="443"/>
    </location>
</feature>
<evidence type="ECO:0000256" key="8">
    <source>
        <dbReference type="ARBA" id="ARBA00023136"/>
    </source>
</evidence>
<evidence type="ECO:0000256" key="6">
    <source>
        <dbReference type="ARBA" id="ARBA00023043"/>
    </source>
</evidence>
<feature type="domain" description="Transient receptor ion channel" evidence="14">
    <location>
        <begin position="197"/>
        <end position="259"/>
    </location>
</feature>
<dbReference type="Pfam" id="PF08344">
    <property type="entry name" value="TRP_2"/>
    <property type="match status" value="1"/>
</dbReference>
<keyword evidence="7" id="KW-0406">Ion transport</keyword>
<evidence type="ECO:0000256" key="7">
    <source>
        <dbReference type="ARBA" id="ARBA00023065"/>
    </source>
</evidence>
<dbReference type="OrthoDB" id="2373987at2759"/>
<feature type="transmembrane region" description="Helical" evidence="13">
    <location>
        <begin position="355"/>
        <end position="375"/>
    </location>
</feature>
<evidence type="ECO:0000313" key="15">
    <source>
        <dbReference type="EMBL" id="CAH1244545.1"/>
    </source>
</evidence>
<evidence type="ECO:0000256" key="9">
    <source>
        <dbReference type="ARBA" id="ARBA00023303"/>
    </source>
</evidence>
<dbReference type="EMBL" id="OV696699">
    <property type="protein sequence ID" value="CAH1244545.1"/>
    <property type="molecule type" value="Genomic_DNA"/>
</dbReference>
<dbReference type="GO" id="GO:0015279">
    <property type="term" value="F:store-operated calcium channel activity"/>
    <property type="evidence" value="ECO:0007669"/>
    <property type="project" value="TreeGrafter"/>
</dbReference>
<gene>
    <name evidence="15" type="primary">TRPC5</name>
    <name evidence="15" type="ORF">BLAG_LOCUS7168</name>
</gene>
<organism evidence="15 16">
    <name type="scientific">Branchiostoma lanceolatum</name>
    <name type="common">Common lancelet</name>
    <name type="synonym">Amphioxus lanceolatum</name>
    <dbReference type="NCBI Taxonomy" id="7740"/>
    <lineage>
        <taxon>Eukaryota</taxon>
        <taxon>Metazoa</taxon>
        <taxon>Chordata</taxon>
        <taxon>Cephalochordata</taxon>
        <taxon>Leptocardii</taxon>
        <taxon>Amphioxiformes</taxon>
        <taxon>Branchiostomatidae</taxon>
        <taxon>Branchiostoma</taxon>
    </lineage>
</organism>
<dbReference type="GO" id="GO:0070679">
    <property type="term" value="F:inositol 1,4,5 trisphosphate binding"/>
    <property type="evidence" value="ECO:0007669"/>
    <property type="project" value="TreeGrafter"/>
</dbReference>
<dbReference type="PANTHER" id="PTHR10117:SF54">
    <property type="entry name" value="TRANSIENT RECEPTOR POTENTIAL-GAMMA PROTEIN"/>
    <property type="match status" value="1"/>
</dbReference>
<evidence type="ECO:0000256" key="4">
    <source>
        <dbReference type="ARBA" id="ARBA00022737"/>
    </source>
</evidence>
<evidence type="ECO:0000256" key="5">
    <source>
        <dbReference type="ARBA" id="ARBA00022989"/>
    </source>
</evidence>
<dbReference type="InterPro" id="IPR002110">
    <property type="entry name" value="Ankyrin_rpt"/>
</dbReference>
<feature type="region of interest" description="Disordered" evidence="12">
    <location>
        <begin position="16"/>
        <end position="43"/>
    </location>
</feature>
<keyword evidence="8 13" id="KW-0472">Membrane</keyword>
<feature type="transmembrane region" description="Helical" evidence="13">
    <location>
        <begin position="503"/>
        <end position="524"/>
    </location>
</feature>
<feature type="coiled-coil region" evidence="11">
    <location>
        <begin position="811"/>
        <end position="838"/>
    </location>
</feature>
<dbReference type="GO" id="GO:0051480">
    <property type="term" value="P:regulation of cytosolic calcium ion concentration"/>
    <property type="evidence" value="ECO:0007669"/>
    <property type="project" value="TreeGrafter"/>
</dbReference>
<dbReference type="FunFam" id="1.25.40.20:FF:000680">
    <property type="entry name" value="Uncharacterized protein"/>
    <property type="match status" value="1"/>
</dbReference>
<dbReference type="SUPFAM" id="SSF48403">
    <property type="entry name" value="Ankyrin repeat"/>
    <property type="match status" value="1"/>
</dbReference>
<dbReference type="GO" id="GO:0034703">
    <property type="term" value="C:cation channel complex"/>
    <property type="evidence" value="ECO:0007669"/>
    <property type="project" value="TreeGrafter"/>
</dbReference>